<reference evidence="2 3" key="1">
    <citation type="journal article" date="2018" name="Mycol. Prog.">
        <title>Coniella lustricola, a new species from submerged detritus.</title>
        <authorList>
            <person name="Raudabaugh D.B."/>
            <person name="Iturriaga T."/>
            <person name="Carver A."/>
            <person name="Mondo S."/>
            <person name="Pangilinan J."/>
            <person name="Lipzen A."/>
            <person name="He G."/>
            <person name="Amirebrahimi M."/>
            <person name="Grigoriev I.V."/>
            <person name="Miller A.N."/>
        </authorList>
    </citation>
    <scope>NUCLEOTIDE SEQUENCE [LARGE SCALE GENOMIC DNA]</scope>
    <source>
        <strain evidence="2 3">B22-T-1</strain>
    </source>
</reference>
<dbReference type="Proteomes" id="UP000241462">
    <property type="component" value="Unassembled WGS sequence"/>
</dbReference>
<keyword evidence="3" id="KW-1185">Reference proteome</keyword>
<dbReference type="EMBL" id="KZ678378">
    <property type="protein sequence ID" value="PSS02217.1"/>
    <property type="molecule type" value="Genomic_DNA"/>
</dbReference>
<sequence length="303" mass="32979">MPSIPVAMMNPFGSAQAALDHTDQTLQEMIPLDKYYLSDEGDPLDSYFSRNQERTHSKYKSSRYSSKHDAAHADSSPKRSSGSKSTASRRHDHNNSSKSPHSHPRDSKEVGRSSRYMSPSPDGYADQSTARSAHRSQRPKSSRAASSYHHSSRPRTSRSSSSCLGSRPMRPSARRGLSDKSIRTMPKPVQEMVKRLDPKSIAEVSHFWDNFPWQEAAKVAMQAGTVAAIKVGADSSPWTAKGTKVASAALGAAVVDHVLKPKTKGGIKYAAMRHLTELAVANLVVGPAVGKAKSRTQGGSRRK</sequence>
<evidence type="ECO:0000256" key="1">
    <source>
        <dbReference type="SAM" id="MobiDB-lite"/>
    </source>
</evidence>
<evidence type="ECO:0000313" key="3">
    <source>
        <dbReference type="Proteomes" id="UP000241462"/>
    </source>
</evidence>
<feature type="compositionally biased region" description="Basic residues" evidence="1">
    <location>
        <begin position="132"/>
        <end position="141"/>
    </location>
</feature>
<protein>
    <submittedName>
        <fullName evidence="2">Uncharacterized protein</fullName>
    </submittedName>
</protein>
<feature type="compositionally biased region" description="Low complexity" evidence="1">
    <location>
        <begin position="157"/>
        <end position="170"/>
    </location>
</feature>
<feature type="compositionally biased region" description="Basic and acidic residues" evidence="1">
    <location>
        <begin position="66"/>
        <end position="77"/>
    </location>
</feature>
<accession>A0A2T3AKS0</accession>
<organism evidence="2 3">
    <name type="scientific">Coniella lustricola</name>
    <dbReference type="NCBI Taxonomy" id="2025994"/>
    <lineage>
        <taxon>Eukaryota</taxon>
        <taxon>Fungi</taxon>
        <taxon>Dikarya</taxon>
        <taxon>Ascomycota</taxon>
        <taxon>Pezizomycotina</taxon>
        <taxon>Sordariomycetes</taxon>
        <taxon>Sordariomycetidae</taxon>
        <taxon>Diaporthales</taxon>
        <taxon>Schizoparmaceae</taxon>
        <taxon>Coniella</taxon>
    </lineage>
</organism>
<dbReference type="InParanoid" id="A0A2T3AKS0"/>
<feature type="compositionally biased region" description="Basic and acidic residues" evidence="1">
    <location>
        <begin position="103"/>
        <end position="112"/>
    </location>
</feature>
<name>A0A2T3AKS0_9PEZI</name>
<gene>
    <name evidence="2" type="ORF">BD289DRAFT_478887</name>
</gene>
<dbReference type="AlphaFoldDB" id="A0A2T3AKS0"/>
<proteinExistence type="predicted"/>
<dbReference type="OrthoDB" id="3539922at2759"/>
<feature type="region of interest" description="Disordered" evidence="1">
    <location>
        <begin position="37"/>
        <end position="185"/>
    </location>
</feature>
<evidence type="ECO:0000313" key="2">
    <source>
        <dbReference type="EMBL" id="PSS02217.1"/>
    </source>
</evidence>